<dbReference type="Proteomes" id="UP001194580">
    <property type="component" value="Unassembled WGS sequence"/>
</dbReference>
<dbReference type="EMBL" id="JAAAIL010001126">
    <property type="protein sequence ID" value="KAG0271499.1"/>
    <property type="molecule type" value="Genomic_DNA"/>
</dbReference>
<gene>
    <name evidence="3" type="ORF">BGZ95_000679</name>
</gene>
<accession>A0AAD4H494</accession>
<feature type="region of interest" description="Disordered" evidence="1">
    <location>
        <begin position="317"/>
        <end position="473"/>
    </location>
</feature>
<feature type="transmembrane region" description="Helical" evidence="2">
    <location>
        <begin position="285"/>
        <end position="305"/>
    </location>
</feature>
<evidence type="ECO:0000256" key="2">
    <source>
        <dbReference type="SAM" id="Phobius"/>
    </source>
</evidence>
<sequence length="473" mass="51079">MGILGFICITSTPDGSTIYGLDIAETIDESVGEFKNGNSFVIFKSTSNPPTPEALTWSVWSRVSLEDMKVDSSYNTYDFVCAVDSEGVFTVVYRTRNSKDTDPSAFRFDPNGTPVKDSTTISIAGNNGRGSWTKVKVETKFTWMQSGGFSHVLEYVNPSGPLQLMYSFVDQTGVYFFTYNDKTNTLAKFASKAILYTIRDAPTNLNPAPVDNIGELGEYIFQYRAIGGSSGGPQFLVYMTTIGNVVMTHALTLEGQGRMAITDLGNITVSDLSSRRGFNDSPSSGFIAATVVSIVAIVLLGFLAAKCYSRMKKETKTAHESSQAEAGAIEHSDMDTKETTVPDGSSNPPTTSVSADSPFTPATQSIPPQPPTTILPMAPIPSTSQQQTVQNQMQELGFSNHPRPSVASTAIGVPWQPTPFIPPTSVQRIRAPEQDSPAPSEQTLSSPPIPRISRPNPEFGAQPAQPTIQRPHT</sequence>
<proteinExistence type="predicted"/>
<reference evidence="3" key="1">
    <citation type="journal article" date="2020" name="Fungal Divers.">
        <title>Resolving the Mortierellaceae phylogeny through synthesis of multi-gene phylogenetics and phylogenomics.</title>
        <authorList>
            <person name="Vandepol N."/>
            <person name="Liber J."/>
            <person name="Desiro A."/>
            <person name="Na H."/>
            <person name="Kennedy M."/>
            <person name="Barry K."/>
            <person name="Grigoriev I.V."/>
            <person name="Miller A.N."/>
            <person name="O'Donnell K."/>
            <person name="Stajich J.E."/>
            <person name="Bonito G."/>
        </authorList>
    </citation>
    <scope>NUCLEOTIDE SEQUENCE</scope>
    <source>
        <strain evidence="3">NRRL 28262</strain>
    </source>
</reference>
<organism evidence="3 4">
    <name type="scientific">Linnemannia exigua</name>
    <dbReference type="NCBI Taxonomy" id="604196"/>
    <lineage>
        <taxon>Eukaryota</taxon>
        <taxon>Fungi</taxon>
        <taxon>Fungi incertae sedis</taxon>
        <taxon>Mucoromycota</taxon>
        <taxon>Mortierellomycotina</taxon>
        <taxon>Mortierellomycetes</taxon>
        <taxon>Mortierellales</taxon>
        <taxon>Mortierellaceae</taxon>
        <taxon>Linnemannia</taxon>
    </lineage>
</organism>
<feature type="compositionally biased region" description="Polar residues" evidence="1">
    <location>
        <begin position="464"/>
        <end position="473"/>
    </location>
</feature>
<name>A0AAD4H494_9FUNG</name>
<feature type="compositionally biased region" description="Polar residues" evidence="1">
    <location>
        <begin position="342"/>
        <end position="357"/>
    </location>
</feature>
<feature type="compositionally biased region" description="Basic and acidic residues" evidence="1">
    <location>
        <begin position="328"/>
        <end position="340"/>
    </location>
</feature>
<comment type="caution">
    <text evidence="3">The sequence shown here is derived from an EMBL/GenBank/DDBJ whole genome shotgun (WGS) entry which is preliminary data.</text>
</comment>
<keyword evidence="2" id="KW-1133">Transmembrane helix</keyword>
<keyword evidence="2" id="KW-0812">Transmembrane</keyword>
<evidence type="ECO:0000313" key="4">
    <source>
        <dbReference type="Proteomes" id="UP001194580"/>
    </source>
</evidence>
<dbReference type="AlphaFoldDB" id="A0AAD4H494"/>
<feature type="compositionally biased region" description="Low complexity" evidence="1">
    <location>
        <begin position="385"/>
        <end position="394"/>
    </location>
</feature>
<protein>
    <submittedName>
        <fullName evidence="3">Uncharacterized protein</fullName>
    </submittedName>
</protein>
<keyword evidence="4" id="KW-1185">Reference proteome</keyword>
<evidence type="ECO:0000313" key="3">
    <source>
        <dbReference type="EMBL" id="KAG0271499.1"/>
    </source>
</evidence>
<evidence type="ECO:0000256" key="1">
    <source>
        <dbReference type="SAM" id="MobiDB-lite"/>
    </source>
</evidence>
<keyword evidence="2" id="KW-0472">Membrane</keyword>